<accession>A0A284QQN9</accession>
<reference evidence="3" key="1">
    <citation type="journal article" date="2017" name="Nat. Ecol. Evol.">
        <title>Genome expansion and lineage-specific genetic innovations in the forest pathogenic fungi Armillaria.</title>
        <authorList>
            <person name="Sipos G."/>
            <person name="Prasanna A.N."/>
            <person name="Walter M.C."/>
            <person name="O'Connor E."/>
            <person name="Balint B."/>
            <person name="Krizsan K."/>
            <person name="Kiss B."/>
            <person name="Hess J."/>
            <person name="Varga T."/>
            <person name="Slot J."/>
            <person name="Riley R."/>
            <person name="Boka B."/>
            <person name="Rigling D."/>
            <person name="Barry K."/>
            <person name="Lee J."/>
            <person name="Mihaltcheva S."/>
            <person name="LaButti K."/>
            <person name="Lipzen A."/>
            <person name="Waldron R."/>
            <person name="Moloney N.M."/>
            <person name="Sperisen C."/>
            <person name="Kredics L."/>
            <person name="Vagvoelgyi C."/>
            <person name="Patrignani A."/>
            <person name="Fitzpatrick D."/>
            <person name="Nagy I."/>
            <person name="Doyle S."/>
            <person name="Anderson J.B."/>
            <person name="Grigoriev I.V."/>
            <person name="Gueldener U."/>
            <person name="Muensterkoetter M."/>
            <person name="Nagy L.G."/>
        </authorList>
    </citation>
    <scope>NUCLEOTIDE SEQUENCE [LARGE SCALE GENOMIC DNA]</scope>
    <source>
        <strain evidence="3">C18/9</strain>
    </source>
</reference>
<feature type="transmembrane region" description="Helical" evidence="1">
    <location>
        <begin position="191"/>
        <end position="209"/>
    </location>
</feature>
<keyword evidence="3" id="KW-1185">Reference proteome</keyword>
<keyword evidence="1" id="KW-1133">Transmembrane helix</keyword>
<protein>
    <submittedName>
        <fullName evidence="2">Uncharacterized protein</fullName>
    </submittedName>
</protein>
<dbReference type="AlphaFoldDB" id="A0A284QQN9"/>
<feature type="transmembrane region" description="Helical" evidence="1">
    <location>
        <begin position="121"/>
        <end position="142"/>
    </location>
</feature>
<evidence type="ECO:0000313" key="3">
    <source>
        <dbReference type="Proteomes" id="UP000219338"/>
    </source>
</evidence>
<proteinExistence type="predicted"/>
<keyword evidence="1" id="KW-0472">Membrane</keyword>
<gene>
    <name evidence="2" type="ORF">ARMOST_02037</name>
</gene>
<evidence type="ECO:0000313" key="2">
    <source>
        <dbReference type="EMBL" id="SJK98768.1"/>
    </source>
</evidence>
<evidence type="ECO:0000256" key="1">
    <source>
        <dbReference type="SAM" id="Phobius"/>
    </source>
</evidence>
<feature type="transmembrane region" description="Helical" evidence="1">
    <location>
        <begin position="325"/>
        <end position="347"/>
    </location>
</feature>
<sequence length="349" mass="39100">MTALTEGHALQIHDSLWLDRRARASVAFVKNPTRTYLEIRAWQLPPDNDVAVFKEFRCDMKTLIVEASSHEGWTRMESTKEALSAVVTGSEYTSAIDDVLVGRRFCGSSVFADLACPRTFVVVRLISIFKPFFVLFSFHLFVENHSNANLVVRHPFHIGVQHCLGSSSWPVHDTPPLRRSQLTAAFASGDLFRLMLIFIQGLFLSITCVRSQTSSLRTIPWCPPTSQTLTKRTTKHPHPTIASLEIVTNLNERVGRRRSKLSILPLEVSGESLAIISSSGIGCHQLPYSTVPSLTFLLPAPYLEEFGDHRIDFNSRRLIHSAYSLINITSIASTTIFLLFAFCDLVARL</sequence>
<keyword evidence="1" id="KW-0812">Transmembrane</keyword>
<name>A0A284QQN9_ARMOS</name>
<dbReference type="OrthoDB" id="10648039at2759"/>
<dbReference type="Proteomes" id="UP000219338">
    <property type="component" value="Unassembled WGS sequence"/>
</dbReference>
<dbReference type="EMBL" id="FUEG01000001">
    <property type="protein sequence ID" value="SJK98768.1"/>
    <property type="molecule type" value="Genomic_DNA"/>
</dbReference>
<organism evidence="2 3">
    <name type="scientific">Armillaria ostoyae</name>
    <name type="common">Armillaria root rot fungus</name>
    <dbReference type="NCBI Taxonomy" id="47428"/>
    <lineage>
        <taxon>Eukaryota</taxon>
        <taxon>Fungi</taxon>
        <taxon>Dikarya</taxon>
        <taxon>Basidiomycota</taxon>
        <taxon>Agaricomycotina</taxon>
        <taxon>Agaricomycetes</taxon>
        <taxon>Agaricomycetidae</taxon>
        <taxon>Agaricales</taxon>
        <taxon>Marasmiineae</taxon>
        <taxon>Physalacriaceae</taxon>
        <taxon>Armillaria</taxon>
    </lineage>
</organism>